<dbReference type="SUPFAM" id="SSF56235">
    <property type="entry name" value="N-terminal nucleophile aminohydrolases (Ntn hydrolases)"/>
    <property type="match status" value="1"/>
</dbReference>
<keyword evidence="1" id="KW-0472">Membrane</keyword>
<gene>
    <name evidence="2" type="ORF">ODALV1_LOCUS16929</name>
</gene>
<dbReference type="InterPro" id="IPR029055">
    <property type="entry name" value="Ntn_hydrolases_N"/>
</dbReference>
<dbReference type="PANTHER" id="PTHR11686">
    <property type="entry name" value="GAMMA GLUTAMYL TRANSPEPTIDASE"/>
    <property type="match status" value="1"/>
</dbReference>
<evidence type="ECO:0000313" key="2">
    <source>
        <dbReference type="EMBL" id="CAL8115602.1"/>
    </source>
</evidence>
<dbReference type="InterPro" id="IPR043137">
    <property type="entry name" value="GGT_ssub_C"/>
</dbReference>
<keyword evidence="3" id="KW-1185">Reference proteome</keyword>
<dbReference type="InterPro" id="IPR000101">
    <property type="entry name" value="GGT_peptidase"/>
</dbReference>
<dbReference type="PANTHER" id="PTHR11686:SF9">
    <property type="entry name" value="RE13973P"/>
    <property type="match status" value="1"/>
</dbReference>
<dbReference type="Proteomes" id="UP001642540">
    <property type="component" value="Unassembled WGS sequence"/>
</dbReference>
<name>A0ABP1R345_9HEXA</name>
<dbReference type="EMBL" id="CAXLJM020000051">
    <property type="protein sequence ID" value="CAL8115602.1"/>
    <property type="molecule type" value="Genomic_DNA"/>
</dbReference>
<evidence type="ECO:0008006" key="4">
    <source>
        <dbReference type="Google" id="ProtNLM"/>
    </source>
</evidence>
<keyword evidence="1" id="KW-0812">Transmembrane</keyword>
<proteinExistence type="predicted"/>
<dbReference type="InterPro" id="IPR043138">
    <property type="entry name" value="GGT_lsub"/>
</dbReference>
<feature type="transmembrane region" description="Helical" evidence="1">
    <location>
        <begin position="40"/>
        <end position="61"/>
    </location>
</feature>
<evidence type="ECO:0000313" key="3">
    <source>
        <dbReference type="Proteomes" id="UP001642540"/>
    </source>
</evidence>
<evidence type="ECO:0000256" key="1">
    <source>
        <dbReference type="SAM" id="Phobius"/>
    </source>
</evidence>
<dbReference type="Gene3D" id="1.10.246.130">
    <property type="match status" value="1"/>
</dbReference>
<reference evidence="2 3" key="1">
    <citation type="submission" date="2024-08" db="EMBL/GenBank/DDBJ databases">
        <authorList>
            <person name="Cucini C."/>
            <person name="Frati F."/>
        </authorList>
    </citation>
    <scope>NUCLEOTIDE SEQUENCE [LARGE SCALE GENOMIC DNA]</scope>
</reference>
<dbReference type="Gene3D" id="3.60.20.40">
    <property type="match status" value="1"/>
</dbReference>
<accession>A0ABP1R345</accession>
<dbReference type="Pfam" id="PF01019">
    <property type="entry name" value="G_glu_transpept"/>
    <property type="match status" value="1"/>
</dbReference>
<dbReference type="PRINTS" id="PR01210">
    <property type="entry name" value="GGTRANSPTASE"/>
</dbReference>
<comment type="caution">
    <text evidence="2">The sequence shown here is derived from an EMBL/GenBank/DDBJ whole genome shotgun (WGS) entry which is preliminary data.</text>
</comment>
<protein>
    <recommendedName>
        <fullName evidence="4">Gamma-glutamyltranspeptidase 1</fullName>
    </recommendedName>
</protein>
<keyword evidence="1" id="KW-1133">Transmembrane helix</keyword>
<sequence length="639" mass="69151">MFSEKSRLVEKRENPFYGSYKENNILEEIHWQNKRKKRQLAMVVTVTLILVVLAIAVALVITLPPLLDARAAAVLDPEDPPSLLASSSSILGQYSEAAVSSDSSICSDIGRNVLQTNNGSAVDAAIAMTLCVGVTNPQSSGLGGGLFMVIYNSNGSTVHAINARETVPSGVDPSLYETNPSSSMNGGLAVGIPGEMAGLWEAHQRFGKVAWADLVKFSQDLALNGFAVSKQLAVSLEQHREKINSDPTLRSEFINPATSEPWLEGDIMARPRLAVTLETLGAEGFQGFYNGTIAANILRDIQNANGIITAEDLSSYSPTWDTPISYSVTSNLTMYSSPFPSSGPVVALALGILDGFGQKRHEEMTVADIGVDTHRLAEVLKYATSYRSLVADPNFANTTGIEEQLLSPEFASELRDKLEEYKTYDDPRQYGAQFSLTADAGTAHISIIGPDGDAVALTTTINLAFGAGFMGDATGIIFNNELNDFSLGTTEDKFGLPGNPDNKIEAGKRPASSMAPLIFVNNNNRPVFATGGSGGLHILPAVISTTWRALYRYMDIKEATDYPRIAPDYYNSWLDYEYGLPKSVVEELKRRGHDTHRISDTVENPERYIGSVNSVCRTKQSGIILANADFRRHGNPAGF</sequence>
<organism evidence="2 3">
    <name type="scientific">Orchesella dallaii</name>
    <dbReference type="NCBI Taxonomy" id="48710"/>
    <lineage>
        <taxon>Eukaryota</taxon>
        <taxon>Metazoa</taxon>
        <taxon>Ecdysozoa</taxon>
        <taxon>Arthropoda</taxon>
        <taxon>Hexapoda</taxon>
        <taxon>Collembola</taxon>
        <taxon>Entomobryomorpha</taxon>
        <taxon>Entomobryoidea</taxon>
        <taxon>Orchesellidae</taxon>
        <taxon>Orchesellinae</taxon>
        <taxon>Orchesella</taxon>
    </lineage>
</organism>